<feature type="modified residue" description="4-aspartylphosphate" evidence="6">
    <location>
        <position position="54"/>
    </location>
</feature>
<dbReference type="Gene3D" id="1.10.10.10">
    <property type="entry name" value="Winged helix-like DNA-binding domain superfamily/Winged helix DNA-binding domain"/>
    <property type="match status" value="1"/>
</dbReference>
<dbReference type="GO" id="GO:0006355">
    <property type="term" value="P:regulation of DNA-templated transcription"/>
    <property type="evidence" value="ECO:0007669"/>
    <property type="project" value="InterPro"/>
</dbReference>
<feature type="DNA-binding region" description="OmpR/PhoB-type" evidence="7">
    <location>
        <begin position="128"/>
        <end position="226"/>
    </location>
</feature>
<dbReference type="RefSeq" id="WP_010010110.1">
    <property type="nucleotide sequence ID" value="NZ_AZCN01000040.1"/>
</dbReference>
<evidence type="ECO:0000256" key="5">
    <source>
        <dbReference type="ARBA" id="ARBA00023163"/>
    </source>
</evidence>
<dbReference type="InterPro" id="IPR001789">
    <property type="entry name" value="Sig_transdc_resp-reg_receiver"/>
</dbReference>
<dbReference type="EMBL" id="AZCN01000040">
    <property type="protein sequence ID" value="KRK15883.1"/>
    <property type="molecule type" value="Genomic_DNA"/>
</dbReference>
<evidence type="ECO:0000256" key="7">
    <source>
        <dbReference type="PROSITE-ProRule" id="PRU01091"/>
    </source>
</evidence>
<evidence type="ECO:0000259" key="8">
    <source>
        <dbReference type="PROSITE" id="PS50110"/>
    </source>
</evidence>
<dbReference type="InterPro" id="IPR001867">
    <property type="entry name" value="OmpR/PhoB-type_DNA-bd"/>
</dbReference>
<evidence type="ECO:0000256" key="1">
    <source>
        <dbReference type="ARBA" id="ARBA00022553"/>
    </source>
</evidence>
<reference evidence="10 11" key="1">
    <citation type="journal article" date="2015" name="Genome Announc.">
        <title>Expanding the biotechnology potential of lactobacilli through comparative genomics of 213 strains and associated genera.</title>
        <authorList>
            <person name="Sun Z."/>
            <person name="Harris H.M."/>
            <person name="McCann A."/>
            <person name="Guo C."/>
            <person name="Argimon S."/>
            <person name="Zhang W."/>
            <person name="Yang X."/>
            <person name="Jeffery I.B."/>
            <person name="Cooney J.C."/>
            <person name="Kagawa T.F."/>
            <person name="Liu W."/>
            <person name="Song Y."/>
            <person name="Salvetti E."/>
            <person name="Wrobel A."/>
            <person name="Rasinkangas P."/>
            <person name="Parkhill J."/>
            <person name="Rea M.C."/>
            <person name="O'Sullivan O."/>
            <person name="Ritari J."/>
            <person name="Douillard F.P."/>
            <person name="Paul Ross R."/>
            <person name="Yang R."/>
            <person name="Briner A.E."/>
            <person name="Felis G.E."/>
            <person name="de Vos W.M."/>
            <person name="Barrangou R."/>
            <person name="Klaenhammer T.R."/>
            <person name="Caufield P.W."/>
            <person name="Cui Y."/>
            <person name="Zhang H."/>
            <person name="O'Toole P.W."/>
        </authorList>
    </citation>
    <scope>NUCLEOTIDE SEQUENCE [LARGE SCALE GENOMIC DNA]</scope>
    <source>
        <strain evidence="10 11">DSM 20001</strain>
    </source>
</reference>
<dbReference type="eggNOG" id="COG0745">
    <property type="taxonomic scope" value="Bacteria"/>
</dbReference>
<evidence type="ECO:0000256" key="4">
    <source>
        <dbReference type="ARBA" id="ARBA00023125"/>
    </source>
</evidence>
<comment type="caution">
    <text evidence="10">The sequence shown here is derived from an EMBL/GenBank/DDBJ whole genome shotgun (WGS) entry which is preliminary data.</text>
</comment>
<dbReference type="GO" id="GO:0005829">
    <property type="term" value="C:cytosol"/>
    <property type="evidence" value="ECO:0007669"/>
    <property type="project" value="TreeGrafter"/>
</dbReference>
<evidence type="ECO:0000313" key="10">
    <source>
        <dbReference type="EMBL" id="KRK15883.1"/>
    </source>
</evidence>
<dbReference type="Pfam" id="PF00486">
    <property type="entry name" value="Trans_reg_C"/>
    <property type="match status" value="1"/>
</dbReference>
<dbReference type="InterPro" id="IPR011006">
    <property type="entry name" value="CheY-like_superfamily"/>
</dbReference>
<evidence type="ECO:0000259" key="9">
    <source>
        <dbReference type="PROSITE" id="PS51755"/>
    </source>
</evidence>
<keyword evidence="2" id="KW-0902">Two-component regulatory system</keyword>
<dbReference type="SMART" id="SM00448">
    <property type="entry name" value="REC"/>
    <property type="match status" value="1"/>
</dbReference>
<dbReference type="Gene3D" id="6.10.250.690">
    <property type="match status" value="1"/>
</dbReference>
<evidence type="ECO:0000256" key="2">
    <source>
        <dbReference type="ARBA" id="ARBA00023012"/>
    </source>
</evidence>
<dbReference type="PANTHER" id="PTHR48111:SF22">
    <property type="entry name" value="REGULATOR OF RPOS"/>
    <property type="match status" value="1"/>
</dbReference>
<dbReference type="SMART" id="SM00862">
    <property type="entry name" value="Trans_reg_C"/>
    <property type="match status" value="1"/>
</dbReference>
<organism evidence="10 11">
    <name type="scientific">Loigolactobacillus coryniformis subsp. coryniformis KCTC 3167 = DSM 20001</name>
    <dbReference type="NCBI Taxonomy" id="913848"/>
    <lineage>
        <taxon>Bacteria</taxon>
        <taxon>Bacillati</taxon>
        <taxon>Bacillota</taxon>
        <taxon>Bacilli</taxon>
        <taxon>Lactobacillales</taxon>
        <taxon>Lactobacillaceae</taxon>
        <taxon>Loigolactobacillus</taxon>
    </lineage>
</organism>
<dbReference type="GO" id="GO:0000976">
    <property type="term" value="F:transcription cis-regulatory region binding"/>
    <property type="evidence" value="ECO:0007669"/>
    <property type="project" value="TreeGrafter"/>
</dbReference>
<dbReference type="AlphaFoldDB" id="A0A0R1F226"/>
<proteinExistence type="predicted"/>
<dbReference type="PROSITE" id="PS51755">
    <property type="entry name" value="OMPR_PHOB"/>
    <property type="match status" value="1"/>
</dbReference>
<dbReference type="GeneID" id="65916946"/>
<dbReference type="PANTHER" id="PTHR48111">
    <property type="entry name" value="REGULATOR OF RPOS"/>
    <property type="match status" value="1"/>
</dbReference>
<dbReference type="PATRIC" id="fig|913848.6.peg.1575"/>
<evidence type="ECO:0000256" key="6">
    <source>
        <dbReference type="PROSITE-ProRule" id="PRU00169"/>
    </source>
</evidence>
<keyword evidence="4 7" id="KW-0238">DNA-binding</keyword>
<evidence type="ECO:0000313" key="11">
    <source>
        <dbReference type="Proteomes" id="UP000051181"/>
    </source>
</evidence>
<gene>
    <name evidence="10" type="ORF">FD22_GL001537</name>
</gene>
<dbReference type="Pfam" id="PF00072">
    <property type="entry name" value="Response_reg"/>
    <property type="match status" value="1"/>
</dbReference>
<dbReference type="CDD" id="cd00383">
    <property type="entry name" value="trans_reg_C"/>
    <property type="match status" value="1"/>
</dbReference>
<protein>
    <submittedName>
        <fullName evidence="10">OmpR family DNA-binding response regulator</fullName>
    </submittedName>
</protein>
<dbReference type="InterPro" id="IPR039420">
    <property type="entry name" value="WalR-like"/>
</dbReference>
<dbReference type="GO" id="GO:0032993">
    <property type="term" value="C:protein-DNA complex"/>
    <property type="evidence" value="ECO:0007669"/>
    <property type="project" value="TreeGrafter"/>
</dbReference>
<name>A0A0R1F226_9LACO</name>
<dbReference type="Proteomes" id="UP000051181">
    <property type="component" value="Unassembled WGS sequence"/>
</dbReference>
<feature type="domain" description="Response regulatory" evidence="8">
    <location>
        <begin position="6"/>
        <end position="119"/>
    </location>
</feature>
<dbReference type="InterPro" id="IPR036388">
    <property type="entry name" value="WH-like_DNA-bd_sf"/>
</dbReference>
<dbReference type="Gene3D" id="3.40.50.2300">
    <property type="match status" value="1"/>
</dbReference>
<feature type="domain" description="OmpR/PhoB-type" evidence="9">
    <location>
        <begin position="128"/>
        <end position="226"/>
    </location>
</feature>
<sequence length="228" mass="25949">MVKSAKALLVEDDVELSASVRDFITDFLDVDQVYDGEEGEFAASQGIYDLIILDLMLPGKNGYDVLKSLRKQHLETPVLILTAKDGIDDKLHGFNVGADDYLTKPFHREELIARIKALLKRSGHFYQENVLTIGQLSINLQNRSVTVADDEIRLNGKEFDLLVYLVENQNTIITKEQIFDRLWGFDSETSITVVEVYMSNLRKKLKPYQADKMIKTLRNVGYMVEVTA</sequence>
<keyword evidence="5" id="KW-0804">Transcription</keyword>
<dbReference type="GO" id="GO:0000156">
    <property type="term" value="F:phosphorelay response regulator activity"/>
    <property type="evidence" value="ECO:0007669"/>
    <property type="project" value="TreeGrafter"/>
</dbReference>
<accession>A0A0R1F226</accession>
<keyword evidence="1 6" id="KW-0597">Phosphoprotein</keyword>
<dbReference type="SUPFAM" id="SSF52172">
    <property type="entry name" value="CheY-like"/>
    <property type="match status" value="1"/>
</dbReference>
<evidence type="ECO:0000256" key="3">
    <source>
        <dbReference type="ARBA" id="ARBA00023015"/>
    </source>
</evidence>
<dbReference type="PROSITE" id="PS50110">
    <property type="entry name" value="RESPONSE_REGULATORY"/>
    <property type="match status" value="1"/>
</dbReference>
<keyword evidence="3" id="KW-0805">Transcription regulation</keyword>